<sequence length="321" mass="37779">MQFSPYTFNFLWAMGDNKFDEDMLRICKTYKAVEDFNRFPENMTKFNALPTTVKVHKRCKYRVATFTWSNQGMSLGEWIQHLFSISNPEKSSSADFHVYNSIEFDIPTLRNIFPKLESIFLFFCNEESVNEHEKRSAQIFLKAFLPDVEKLRLERVCLGEHFSIGDFGMANLKELEMYSPDNMRVEDILSLNAESITIGDTNVDKITLRDLNRFFKLWKKGSNRKLKKLNIWWYTRTTPDWNVLLKGLKADNAREEKAPEDPIAQRAREQGLVWLNEREAAQNLDVAKKFIIRHSRGFAAEMKCYMRTFQETTHVEFTVSK</sequence>
<dbReference type="Proteomes" id="UP000230233">
    <property type="component" value="Chromosome III"/>
</dbReference>
<proteinExistence type="predicted"/>
<accession>A0A2G5UJ38</accession>
<name>A0A2G5UJ38_9PELO</name>
<protein>
    <recommendedName>
        <fullName evidence="1">Sdz-33 F-box domain-containing protein</fullName>
    </recommendedName>
</protein>
<gene>
    <name evidence="2" type="primary">Cnig_chr_III.g11149</name>
    <name evidence="2" type="ORF">B9Z55_011149</name>
</gene>
<dbReference type="PANTHER" id="PTHR22899">
    <property type="entry name" value="CYCLIN-RELATED F-BOX FAMILY"/>
    <property type="match status" value="1"/>
</dbReference>
<feature type="domain" description="Sdz-33 F-box" evidence="1">
    <location>
        <begin position="167"/>
        <end position="231"/>
    </location>
</feature>
<evidence type="ECO:0000259" key="1">
    <source>
        <dbReference type="Pfam" id="PF07735"/>
    </source>
</evidence>
<dbReference type="Pfam" id="PF07735">
    <property type="entry name" value="FBA_2"/>
    <property type="match status" value="1"/>
</dbReference>
<evidence type="ECO:0000313" key="3">
    <source>
        <dbReference type="Proteomes" id="UP000230233"/>
    </source>
</evidence>
<keyword evidence="3" id="KW-1185">Reference proteome</keyword>
<comment type="caution">
    <text evidence="2">The sequence shown here is derived from an EMBL/GenBank/DDBJ whole genome shotgun (WGS) entry which is preliminary data.</text>
</comment>
<dbReference type="InterPro" id="IPR012885">
    <property type="entry name" value="F-box_Sdz-33"/>
</dbReference>
<dbReference type="AlphaFoldDB" id="A0A2G5UJ38"/>
<dbReference type="PANTHER" id="PTHR22899:SF0">
    <property type="entry name" value="F-BOX ASSOCIATED DOMAIN-CONTAINING PROTEIN-RELATED"/>
    <property type="match status" value="1"/>
</dbReference>
<dbReference type="EMBL" id="PDUG01000003">
    <property type="protein sequence ID" value="PIC39473.1"/>
    <property type="molecule type" value="Genomic_DNA"/>
</dbReference>
<dbReference type="OrthoDB" id="5889699at2759"/>
<dbReference type="InterPro" id="IPR053222">
    <property type="entry name" value="Zygotic_Embryogenesis-Asso"/>
</dbReference>
<reference evidence="3" key="1">
    <citation type="submission" date="2017-10" db="EMBL/GenBank/DDBJ databases">
        <title>Rapid genome shrinkage in a self-fertile nematode reveals novel sperm competition proteins.</title>
        <authorList>
            <person name="Yin D."/>
            <person name="Schwarz E.M."/>
            <person name="Thomas C.G."/>
            <person name="Felde R.L."/>
            <person name="Korf I.F."/>
            <person name="Cutter A.D."/>
            <person name="Schartner C.M."/>
            <person name="Ralston E.J."/>
            <person name="Meyer B.J."/>
            <person name="Haag E.S."/>
        </authorList>
    </citation>
    <scope>NUCLEOTIDE SEQUENCE [LARGE SCALE GENOMIC DNA]</scope>
    <source>
        <strain evidence="3">JU1422</strain>
    </source>
</reference>
<organism evidence="2 3">
    <name type="scientific">Caenorhabditis nigoni</name>
    <dbReference type="NCBI Taxonomy" id="1611254"/>
    <lineage>
        <taxon>Eukaryota</taxon>
        <taxon>Metazoa</taxon>
        <taxon>Ecdysozoa</taxon>
        <taxon>Nematoda</taxon>
        <taxon>Chromadorea</taxon>
        <taxon>Rhabditida</taxon>
        <taxon>Rhabditina</taxon>
        <taxon>Rhabditomorpha</taxon>
        <taxon>Rhabditoidea</taxon>
        <taxon>Rhabditidae</taxon>
        <taxon>Peloderinae</taxon>
        <taxon>Caenorhabditis</taxon>
    </lineage>
</organism>
<evidence type="ECO:0000313" key="2">
    <source>
        <dbReference type="EMBL" id="PIC39473.1"/>
    </source>
</evidence>